<dbReference type="CDD" id="cd00383">
    <property type="entry name" value="trans_reg_C"/>
    <property type="match status" value="1"/>
</dbReference>
<keyword evidence="1 2" id="KW-0238">DNA-binding</keyword>
<organism evidence="4 6">
    <name type="scientific">Roseburia amylophila</name>
    <dbReference type="NCBI Taxonomy" id="2981794"/>
    <lineage>
        <taxon>Bacteria</taxon>
        <taxon>Bacillati</taxon>
        <taxon>Bacillota</taxon>
        <taxon>Clostridia</taxon>
        <taxon>Lachnospirales</taxon>
        <taxon>Lachnospiraceae</taxon>
        <taxon>Roseburia</taxon>
    </lineage>
</organism>
<dbReference type="EMBL" id="JAOQKI010000005">
    <property type="protein sequence ID" value="MCU6716495.1"/>
    <property type="molecule type" value="Genomic_DNA"/>
</dbReference>
<dbReference type="AlphaFoldDB" id="A0AAW4WNN8"/>
<dbReference type="EMBL" id="JAJEQW010000021">
    <property type="protein sequence ID" value="MCC2243407.1"/>
    <property type="molecule type" value="Genomic_DNA"/>
</dbReference>
<evidence type="ECO:0000256" key="1">
    <source>
        <dbReference type="ARBA" id="ARBA00023125"/>
    </source>
</evidence>
<name>A0AAW4WNN8_9FIRM</name>
<dbReference type="Pfam" id="PF00486">
    <property type="entry name" value="Trans_reg_C"/>
    <property type="match status" value="1"/>
</dbReference>
<dbReference type="InterPro" id="IPR016032">
    <property type="entry name" value="Sig_transdc_resp-reg_C-effctor"/>
</dbReference>
<evidence type="ECO:0000259" key="3">
    <source>
        <dbReference type="PROSITE" id="PS51755"/>
    </source>
</evidence>
<dbReference type="GO" id="GO:0003677">
    <property type="term" value="F:DNA binding"/>
    <property type="evidence" value="ECO:0007669"/>
    <property type="project" value="UniProtKB-UniRule"/>
</dbReference>
<evidence type="ECO:0000313" key="7">
    <source>
        <dbReference type="Proteomes" id="UP001209666"/>
    </source>
</evidence>
<dbReference type="SMART" id="SM00862">
    <property type="entry name" value="Trans_reg_C"/>
    <property type="match status" value="1"/>
</dbReference>
<dbReference type="Gene3D" id="1.10.10.10">
    <property type="entry name" value="Winged helix-like DNA-binding domain superfamily/Winged helix DNA-binding domain"/>
    <property type="match status" value="1"/>
</dbReference>
<dbReference type="Proteomes" id="UP001198893">
    <property type="component" value="Unassembled WGS sequence"/>
</dbReference>
<dbReference type="Proteomes" id="UP001209666">
    <property type="component" value="Unassembled WGS sequence"/>
</dbReference>
<keyword evidence="7" id="KW-1185">Reference proteome</keyword>
<dbReference type="InterPro" id="IPR001867">
    <property type="entry name" value="OmpR/PhoB-type_DNA-bd"/>
</dbReference>
<reference evidence="5" key="3">
    <citation type="submission" date="2022-09" db="EMBL/GenBank/DDBJ databases">
        <authorList>
            <person name="Hitch T.C.A."/>
        </authorList>
    </citation>
    <scope>NUCLEOTIDE SEQUENCE</scope>
    <source>
        <strain evidence="5">Sanger_19</strain>
    </source>
</reference>
<gene>
    <name evidence="4" type="ORF">LKD47_14085</name>
    <name evidence="5" type="ORF">OCV43_04270</name>
</gene>
<evidence type="ECO:0000313" key="4">
    <source>
        <dbReference type="EMBL" id="MCC2243407.1"/>
    </source>
</evidence>
<evidence type="ECO:0000313" key="5">
    <source>
        <dbReference type="EMBL" id="MCU6716495.1"/>
    </source>
</evidence>
<dbReference type="SUPFAM" id="SSF46894">
    <property type="entry name" value="C-terminal effector domain of the bipartite response regulators"/>
    <property type="match status" value="1"/>
</dbReference>
<evidence type="ECO:0000313" key="6">
    <source>
        <dbReference type="Proteomes" id="UP001198893"/>
    </source>
</evidence>
<dbReference type="PROSITE" id="PS51755">
    <property type="entry name" value="OMPR_PHOB"/>
    <property type="match status" value="1"/>
</dbReference>
<dbReference type="RefSeq" id="WP_117842012.1">
    <property type="nucleotide sequence ID" value="NZ_JAJEQW010000021.1"/>
</dbReference>
<sequence>MGTKGTIIIQESEGRMPQELCQQLLEEGYRIVYEEDRRAGSQIEIGTACILEVDNHCIRRGRKKIHLTPNEYKILYTMVKSPHRVYSRNQLITYALEDAFDGYDRTIDSYIKSIRKKIEKNPRRPRYIITVHGVGYKYVPSDSEGTHGE</sequence>
<reference evidence="4" key="2">
    <citation type="submission" date="2021-10" db="EMBL/GenBank/DDBJ databases">
        <title>Anaerobic single-cell dispensing facilitates the cultivation of human gut bacteria.</title>
        <authorList>
            <person name="Afrizal A."/>
        </authorList>
    </citation>
    <scope>NUCLEOTIDE SEQUENCE</scope>
    <source>
        <strain evidence="4">CLA-AA-H204</strain>
    </source>
</reference>
<dbReference type="GO" id="GO:0000160">
    <property type="term" value="P:phosphorelay signal transduction system"/>
    <property type="evidence" value="ECO:0007669"/>
    <property type="project" value="InterPro"/>
</dbReference>
<accession>A0AAW4WNN8</accession>
<dbReference type="InterPro" id="IPR036388">
    <property type="entry name" value="WH-like_DNA-bd_sf"/>
</dbReference>
<evidence type="ECO:0000256" key="2">
    <source>
        <dbReference type="PROSITE-ProRule" id="PRU01091"/>
    </source>
</evidence>
<proteinExistence type="predicted"/>
<feature type="domain" description="OmpR/PhoB-type" evidence="3">
    <location>
        <begin position="40"/>
        <end position="140"/>
    </location>
</feature>
<reference evidence="5 7" key="1">
    <citation type="journal article" date="2021" name="ISME Commun">
        <title>Automated analysis of genomic sequences facilitates high-throughput and comprehensive description of bacteria.</title>
        <authorList>
            <person name="Hitch T.C.A."/>
        </authorList>
    </citation>
    <scope>NUCLEOTIDE SEQUENCE [LARGE SCALE GENOMIC DNA]</scope>
    <source>
        <strain evidence="5 7">Sanger_19</strain>
    </source>
</reference>
<protein>
    <submittedName>
        <fullName evidence="4">Winged helix-turn-helix domain-containing protein</fullName>
    </submittedName>
</protein>
<dbReference type="GO" id="GO:0006355">
    <property type="term" value="P:regulation of DNA-templated transcription"/>
    <property type="evidence" value="ECO:0007669"/>
    <property type="project" value="InterPro"/>
</dbReference>
<comment type="caution">
    <text evidence="4">The sequence shown here is derived from an EMBL/GenBank/DDBJ whole genome shotgun (WGS) entry which is preliminary data.</text>
</comment>
<feature type="DNA-binding region" description="OmpR/PhoB-type" evidence="2">
    <location>
        <begin position="40"/>
        <end position="140"/>
    </location>
</feature>